<reference evidence="1" key="1">
    <citation type="submission" date="2023-03" db="EMBL/GenBank/DDBJ databases">
        <title>Massive genome expansion in bonnet fungi (Mycena s.s.) driven by repeated elements and novel gene families across ecological guilds.</title>
        <authorList>
            <consortium name="Lawrence Berkeley National Laboratory"/>
            <person name="Harder C.B."/>
            <person name="Miyauchi S."/>
            <person name="Viragh M."/>
            <person name="Kuo A."/>
            <person name="Thoen E."/>
            <person name="Andreopoulos B."/>
            <person name="Lu D."/>
            <person name="Skrede I."/>
            <person name="Drula E."/>
            <person name="Henrissat B."/>
            <person name="Morin E."/>
            <person name="Kohler A."/>
            <person name="Barry K."/>
            <person name="LaButti K."/>
            <person name="Morin E."/>
            <person name="Salamov A."/>
            <person name="Lipzen A."/>
            <person name="Mereny Z."/>
            <person name="Hegedus B."/>
            <person name="Baldrian P."/>
            <person name="Stursova M."/>
            <person name="Weitz H."/>
            <person name="Taylor A."/>
            <person name="Grigoriev I.V."/>
            <person name="Nagy L.G."/>
            <person name="Martin F."/>
            <person name="Kauserud H."/>
        </authorList>
    </citation>
    <scope>NUCLEOTIDE SEQUENCE</scope>
    <source>
        <strain evidence="1">CBHHK002</strain>
    </source>
</reference>
<name>A0AAD6Z3J2_9AGAR</name>
<evidence type="ECO:0000313" key="1">
    <source>
        <dbReference type="EMBL" id="KAJ7306667.1"/>
    </source>
</evidence>
<gene>
    <name evidence="1" type="ORF">DFH08DRAFT_824621</name>
</gene>
<sequence>MRKRSHYEHRNTGTNLGSLGIRAGAGIRSPAHAECNFLALRLTLTLHLRNLYIIGNKKLTFDWEPTMLSRLGNRSRFARKLSVESLVHLRLTLIMITKARRQRSEDVPPFLNCKPYLTATARKRTKIRHQTPMVSKTHQIATPSLSQMGAEDGGAVAVFVVDTVWKCDLPRTSPSILGPVQASNKSFRRTTVLSFSSIIIIPLQVSASALHDLDTASFYLCTTHFFDSEAHREGFGLPLRP</sequence>
<dbReference type="Proteomes" id="UP001218218">
    <property type="component" value="Unassembled WGS sequence"/>
</dbReference>
<accession>A0AAD6Z3J2</accession>
<protein>
    <submittedName>
        <fullName evidence="1">Uncharacterized protein</fullName>
    </submittedName>
</protein>
<keyword evidence="2" id="KW-1185">Reference proteome</keyword>
<comment type="caution">
    <text evidence="1">The sequence shown here is derived from an EMBL/GenBank/DDBJ whole genome shotgun (WGS) entry which is preliminary data.</text>
</comment>
<evidence type="ECO:0000313" key="2">
    <source>
        <dbReference type="Proteomes" id="UP001218218"/>
    </source>
</evidence>
<dbReference type="AlphaFoldDB" id="A0AAD6Z3J2"/>
<dbReference type="EMBL" id="JARIHO010000092">
    <property type="protein sequence ID" value="KAJ7306667.1"/>
    <property type="molecule type" value="Genomic_DNA"/>
</dbReference>
<organism evidence="1 2">
    <name type="scientific">Mycena albidolilacea</name>
    <dbReference type="NCBI Taxonomy" id="1033008"/>
    <lineage>
        <taxon>Eukaryota</taxon>
        <taxon>Fungi</taxon>
        <taxon>Dikarya</taxon>
        <taxon>Basidiomycota</taxon>
        <taxon>Agaricomycotina</taxon>
        <taxon>Agaricomycetes</taxon>
        <taxon>Agaricomycetidae</taxon>
        <taxon>Agaricales</taxon>
        <taxon>Marasmiineae</taxon>
        <taxon>Mycenaceae</taxon>
        <taxon>Mycena</taxon>
    </lineage>
</organism>
<proteinExistence type="predicted"/>